<keyword evidence="2" id="KW-0274">FAD</keyword>
<accession>A0AAD7TNB3</accession>
<dbReference type="PANTHER" id="PTHR46720:SF3">
    <property type="entry name" value="FAD-BINDING DOMAIN-CONTAINING PROTEIN-RELATED"/>
    <property type="match status" value="1"/>
</dbReference>
<feature type="domain" description="AB hydrolase-1" evidence="5">
    <location>
        <begin position="27"/>
        <end position="151"/>
    </location>
</feature>
<dbReference type="GO" id="GO:0071949">
    <property type="term" value="F:FAD binding"/>
    <property type="evidence" value="ECO:0007669"/>
    <property type="project" value="InterPro"/>
</dbReference>
<gene>
    <name evidence="7" type="ORF">ONZ51_g9375</name>
</gene>
<reference evidence="7" key="1">
    <citation type="submission" date="2022-11" db="EMBL/GenBank/DDBJ databases">
        <title>Genome Sequence of Cubamyces cubensis.</title>
        <authorList>
            <person name="Buettner E."/>
        </authorList>
    </citation>
    <scope>NUCLEOTIDE SEQUENCE</scope>
    <source>
        <strain evidence="7">MPL-01</strain>
    </source>
</reference>
<dbReference type="InterPro" id="IPR002938">
    <property type="entry name" value="FAD-bd"/>
</dbReference>
<evidence type="ECO:0000313" key="8">
    <source>
        <dbReference type="Proteomes" id="UP001215151"/>
    </source>
</evidence>
<dbReference type="SUPFAM" id="SSF53474">
    <property type="entry name" value="alpha/beta-Hydrolases"/>
    <property type="match status" value="1"/>
</dbReference>
<dbReference type="GO" id="GO:0044550">
    <property type="term" value="P:secondary metabolite biosynthetic process"/>
    <property type="evidence" value="ECO:0007669"/>
    <property type="project" value="TreeGrafter"/>
</dbReference>
<dbReference type="Proteomes" id="UP001215151">
    <property type="component" value="Unassembled WGS sequence"/>
</dbReference>
<protein>
    <submittedName>
        <fullName evidence="7">Uncharacterized protein</fullName>
    </submittedName>
</protein>
<dbReference type="Gene3D" id="3.50.50.60">
    <property type="entry name" value="FAD/NAD(P)-binding domain"/>
    <property type="match status" value="1"/>
</dbReference>
<comment type="caution">
    <text evidence="7">The sequence shown here is derived from an EMBL/GenBank/DDBJ whole genome shotgun (WGS) entry which is preliminary data.</text>
</comment>
<keyword evidence="1" id="KW-0285">Flavoprotein</keyword>
<dbReference type="AlphaFoldDB" id="A0AAD7TNB3"/>
<evidence type="ECO:0000256" key="3">
    <source>
        <dbReference type="ARBA" id="ARBA00023002"/>
    </source>
</evidence>
<evidence type="ECO:0000313" key="7">
    <source>
        <dbReference type="EMBL" id="KAJ8468851.1"/>
    </source>
</evidence>
<dbReference type="GO" id="GO:0016491">
    <property type="term" value="F:oxidoreductase activity"/>
    <property type="evidence" value="ECO:0007669"/>
    <property type="project" value="UniProtKB-KW"/>
</dbReference>
<dbReference type="InterPro" id="IPR051104">
    <property type="entry name" value="FAD_monoxygenase"/>
</dbReference>
<evidence type="ECO:0000259" key="6">
    <source>
        <dbReference type="Pfam" id="PF01494"/>
    </source>
</evidence>
<dbReference type="Pfam" id="PF00561">
    <property type="entry name" value="Abhydrolase_1"/>
    <property type="match status" value="1"/>
</dbReference>
<proteinExistence type="predicted"/>
<feature type="compositionally biased region" description="Polar residues" evidence="4">
    <location>
        <begin position="314"/>
        <end position="326"/>
    </location>
</feature>
<dbReference type="InterPro" id="IPR029058">
    <property type="entry name" value="AB_hydrolase_fold"/>
</dbReference>
<dbReference type="Gene3D" id="3.40.50.1820">
    <property type="entry name" value="alpha/beta hydrolase"/>
    <property type="match status" value="1"/>
</dbReference>
<dbReference type="Pfam" id="PF01494">
    <property type="entry name" value="FAD_binding_3"/>
    <property type="match status" value="2"/>
</dbReference>
<dbReference type="InterPro" id="IPR036188">
    <property type="entry name" value="FAD/NAD-bd_sf"/>
</dbReference>
<organism evidence="7 8">
    <name type="scientific">Trametes cubensis</name>
    <dbReference type="NCBI Taxonomy" id="1111947"/>
    <lineage>
        <taxon>Eukaryota</taxon>
        <taxon>Fungi</taxon>
        <taxon>Dikarya</taxon>
        <taxon>Basidiomycota</taxon>
        <taxon>Agaricomycotina</taxon>
        <taxon>Agaricomycetes</taxon>
        <taxon>Polyporales</taxon>
        <taxon>Polyporaceae</taxon>
        <taxon>Trametes</taxon>
    </lineage>
</organism>
<sequence length="809" mass="90051">MTIVEQFVTSVDGTKIYAESAGDRSKPTIVFSHGLAGTVLAWDSQFSDPDLRRDFHLVRYDLRGHGRSDKPVGEQAYESIKFAEDFKAVCDGFGVEKPFFAGWSLGGCVVVDIVAAYGPTSLSGVLYIGGGVLSLTKYHPPCATPFIGGLIPLLTSTDADDVSRAAELFVDSCTAPGKLLPYPQRLQWLGAFVSQPRTVRCLSITRVQPYEIWEQQARKLPVLIVQGTADQHCVYENMIRFTKEIYEEVDVRMLEGVGHSPAVESPTETNRYIRGWTNQVVARQEFRFEYSRCEDRDPDWNDPENAQAKAYSHPSMSQTRSESTSVAPAPKHRIAISGGGIAGLTLAATLCKYALDSSELEIDIYEADPEVRTAGAGITIWPRTWTVMRHLGLYDAMSKIAVKSEQVKQGERKPAFVARKADQSEEGFNFCYVLAPSGSTTMHRRDMIDVLLGNLPPSCKLHTSKRLMGYSQLDVTDPELVGNQPDAPLQLSFADDSTARADILIGADGIHSATRYAMYADAHATECLRESVPSARPEDSKQWRDCERCKAALPIWSGVHSYRFLIPTEELYTLNPFHTTRSIGSVLSYSGKYQQVITYQISGGKYLNFVAVCREPNGDGAPYDGKWVAEAPREELLSRFTHWEPEVHQMLQCVKQPTRWAVHVVENLPFAVRGSVALVGDAMHAMTPNFGAGGGQAIEDAYILGRLLADPRITRAHIPAVLQIYERVRLPFTTDIARRAREVGLMYEFNAPGYYAGDASGQAGDGSRDVREELEELGKAIHEMWQWQWTLEFDEQRKEAARELDGMFR</sequence>
<name>A0AAD7TNB3_9APHY</name>
<evidence type="ECO:0000256" key="1">
    <source>
        <dbReference type="ARBA" id="ARBA00022630"/>
    </source>
</evidence>
<dbReference type="EMBL" id="JAPEVG010000318">
    <property type="protein sequence ID" value="KAJ8468851.1"/>
    <property type="molecule type" value="Genomic_DNA"/>
</dbReference>
<dbReference type="PRINTS" id="PR00420">
    <property type="entry name" value="RNGMNOXGNASE"/>
</dbReference>
<dbReference type="SUPFAM" id="SSF54373">
    <property type="entry name" value="FAD-linked reductases, C-terminal domain"/>
    <property type="match status" value="1"/>
</dbReference>
<evidence type="ECO:0000259" key="5">
    <source>
        <dbReference type="Pfam" id="PF00561"/>
    </source>
</evidence>
<feature type="region of interest" description="Disordered" evidence="4">
    <location>
        <begin position="294"/>
        <end position="329"/>
    </location>
</feature>
<feature type="domain" description="FAD-binding" evidence="6">
    <location>
        <begin position="673"/>
        <end position="739"/>
    </location>
</feature>
<feature type="domain" description="FAD-binding" evidence="6">
    <location>
        <begin position="334"/>
        <end position="526"/>
    </location>
</feature>
<dbReference type="InterPro" id="IPR000073">
    <property type="entry name" value="AB_hydrolase_1"/>
</dbReference>
<dbReference type="SUPFAM" id="SSF51905">
    <property type="entry name" value="FAD/NAD(P)-binding domain"/>
    <property type="match status" value="1"/>
</dbReference>
<keyword evidence="3" id="KW-0560">Oxidoreductase</keyword>
<evidence type="ECO:0000256" key="2">
    <source>
        <dbReference type="ARBA" id="ARBA00022827"/>
    </source>
</evidence>
<evidence type="ECO:0000256" key="4">
    <source>
        <dbReference type="SAM" id="MobiDB-lite"/>
    </source>
</evidence>
<keyword evidence="8" id="KW-1185">Reference proteome</keyword>
<dbReference type="PANTHER" id="PTHR46720">
    <property type="entry name" value="HYDROXYLASE, PUTATIVE (AFU_ORTHOLOGUE AFUA_3G01460)-RELATED"/>
    <property type="match status" value="1"/>
</dbReference>